<feature type="domain" description="Histidine kinase" evidence="9">
    <location>
        <begin position="887"/>
        <end position="1096"/>
    </location>
</feature>
<dbReference type="PANTHER" id="PTHR43047:SF71">
    <property type="entry name" value="HISTIDINE KINASE CONTAINING CHEY-HOMOLOGOUS RECEIVER DOMAIN-RELATED"/>
    <property type="match status" value="1"/>
</dbReference>
<feature type="domain" description="Histidine kinase" evidence="9">
    <location>
        <begin position="256"/>
        <end position="459"/>
    </location>
</feature>
<keyword evidence="12" id="KW-1185">Reference proteome</keyword>
<dbReference type="PROSITE" id="PS50109">
    <property type="entry name" value="HIS_KIN"/>
    <property type="match status" value="2"/>
</dbReference>
<keyword evidence="8" id="KW-1133">Transmembrane helix</keyword>
<dbReference type="VEuPathDB" id="AmoebaDB:ACA1_365800"/>
<dbReference type="GO" id="GO:0000155">
    <property type="term" value="F:phosphorelay sensor kinase activity"/>
    <property type="evidence" value="ECO:0007669"/>
    <property type="project" value="InterPro"/>
</dbReference>
<dbReference type="PANTHER" id="PTHR43047">
    <property type="entry name" value="TWO-COMPONENT HISTIDINE PROTEIN KINASE"/>
    <property type="match status" value="1"/>
</dbReference>
<dbReference type="CDD" id="cd16922">
    <property type="entry name" value="HATPase_EvgS-ArcB-TorS-like"/>
    <property type="match status" value="2"/>
</dbReference>
<feature type="transmembrane region" description="Helical" evidence="8">
    <location>
        <begin position="787"/>
        <end position="812"/>
    </location>
</feature>
<evidence type="ECO:0000256" key="1">
    <source>
        <dbReference type="ARBA" id="ARBA00000085"/>
    </source>
</evidence>
<keyword evidence="5 11" id="KW-0418">Kinase</keyword>
<feature type="region of interest" description="Disordered" evidence="7">
    <location>
        <begin position="1137"/>
        <end position="1203"/>
    </location>
</feature>
<name>L8GMD3_ACACF</name>
<evidence type="ECO:0000256" key="5">
    <source>
        <dbReference type="ARBA" id="ARBA00022777"/>
    </source>
</evidence>
<evidence type="ECO:0000256" key="4">
    <source>
        <dbReference type="ARBA" id="ARBA00022679"/>
    </source>
</evidence>
<dbReference type="PRINTS" id="PR00344">
    <property type="entry name" value="BCTRLSENSOR"/>
</dbReference>
<dbReference type="SUPFAM" id="SSF55874">
    <property type="entry name" value="ATPase domain of HSP90 chaperone/DNA topoisomerase II/histidine kinase"/>
    <property type="match status" value="2"/>
</dbReference>
<gene>
    <name evidence="11" type="ORF">ACA1_365800</name>
</gene>
<feature type="region of interest" description="Disordered" evidence="7">
    <location>
        <begin position="1249"/>
        <end position="1282"/>
    </location>
</feature>
<evidence type="ECO:0000256" key="8">
    <source>
        <dbReference type="SAM" id="Phobius"/>
    </source>
</evidence>
<sequence length="1384" mass="152736">MDRRGGLQLSALTFFLPPSTDGAVSPREAMAEGRLLLLAAILLYFFGLNWVWIVLAHPLGRMNDLPIVVTNALVSGSLLLMLRRGFSATTIITLWAAFVLSTACWACVCRPILGLDKWLLIIPMQVFFVLGSRAGSLALSATIALHVLLHANLKYMMELMSCEPFVNDLFFEAEGRLWANLCFATYVGLSCVGYECARTHAEDALLEALHEKDCINSRLREADKAKERFLANTSHGKLREDTRITSNAKLSDALGIISDCADHLYSLITDILDFEMLMRDQPALNVSSLSLTDEVLQVYNVLAPQAKEKNIAFEKEIDVKYNARIGDARRLRQVLYNLAANALKFTPEGGTVRISVHDSAQEGKNSEGSGIGDKTDNNDDDDLVVLQVSDTGIGIADSLMPSLFTGFSQGDASLRRKYGGNGLGLAISKRLVAAMHGDIECSSRLGCGSTFTAFVRLPRDDDQPKKPAALNLRAALVEWPREGTAALASPRSAPHAATSSQPEEHESEAKKNEAKELGEQQSQEGPRDRLEGRRILLAEDNIVNQKVGVRMLRALGCQPVVAVNGAEALSAMKRHYDCLGAADPEDRIDLVLMDCQMPIMDGFTATEEIRKLEEHTRSEKPAEADAWSSSCGGDPPPLALTAGGSPRADDVIRLTAILLRHRDMEAVLRVGRWIADGRHCHAQEERRRTLFAVLLIHFFFLGIFWLITEALFGADVEDEEESSEQVHLLHPYQLQYHSLQVANYHLSNLLHMHHLRHFSMLVLNSLVAAILLIMLAKQAPLHRVMGLWVFFGLGATPGTLSLGCSFVLQMLLFYARQFIPMPPIVVDAPANFVVNLAFITCVGLSCAGYEYVRAYALDRMETALDEARRANKNLKHAIKVKERFLANVSHELRTPMHGILSTVEDMVHTTKVRRSHKLREAVTLIADCSDHLCTVINDILDFQTLDTDQIRLERLPFDIVEQIEQVCQMVMASSKSIKQLHFEKKIDIANSLRMGDPRRTRQIIYNLLSNAFKFTAHNGSVRLEAHEDRIGMSEECMRQIFLGFSQGDTSLRREYGGSGLGLAISKRLAEAMGGKIECQSRVGEGSLFVLTLRLPLASHLAHFGAAAAAGVASTLPRSRDSSLALSKQCEAVGAQTRQELGQPNHRSESSRQEVEAEKTKEKLADADNKRAKPKAETKENGGKKQQATTATPEDRKSSGLKGKRVLLVEDNQVNQKVGVRMLNSLGCEAIVAANGLEAVNAVERHYDAGIREHADGPDRKTDAGEPASEKENGSDESNHEKERRANHIDLVLMDCQMPVMDGFKATARIRKLERQIGEQQSGDAGAATPHIPILALTASATTEYQQKCARQGMDDFLSKPLNRATLSRTLGKWLLGEEEQEKQA</sequence>
<dbReference type="KEGG" id="acan:ACA1_365800"/>
<dbReference type="SMART" id="SM00388">
    <property type="entry name" value="HisKA"/>
    <property type="match status" value="2"/>
</dbReference>
<dbReference type="Gene3D" id="1.10.287.130">
    <property type="match status" value="1"/>
</dbReference>
<dbReference type="Pfam" id="PF00512">
    <property type="entry name" value="HisKA"/>
    <property type="match status" value="1"/>
</dbReference>
<comment type="catalytic activity">
    <reaction evidence="1">
        <text>ATP + protein L-histidine = ADP + protein N-phospho-L-histidine.</text>
        <dbReference type="EC" id="2.7.13.3"/>
    </reaction>
</comment>
<dbReference type="Gene3D" id="3.40.50.2300">
    <property type="match status" value="2"/>
</dbReference>
<feature type="transmembrane region" description="Helical" evidence="8">
    <location>
        <begin position="94"/>
        <end position="113"/>
    </location>
</feature>
<keyword evidence="8" id="KW-0812">Transmembrane</keyword>
<evidence type="ECO:0000313" key="12">
    <source>
        <dbReference type="Proteomes" id="UP000011083"/>
    </source>
</evidence>
<dbReference type="Proteomes" id="UP000011083">
    <property type="component" value="Unassembled WGS sequence"/>
</dbReference>
<dbReference type="OMA" id="IMLDEMY"/>
<keyword evidence="8" id="KW-0472">Membrane</keyword>
<organism evidence="11 12">
    <name type="scientific">Acanthamoeba castellanii (strain ATCC 30010 / Neff)</name>
    <dbReference type="NCBI Taxonomy" id="1257118"/>
    <lineage>
        <taxon>Eukaryota</taxon>
        <taxon>Amoebozoa</taxon>
        <taxon>Discosea</taxon>
        <taxon>Longamoebia</taxon>
        <taxon>Centramoebida</taxon>
        <taxon>Acanthamoebidae</taxon>
        <taxon>Acanthamoeba</taxon>
    </lineage>
</organism>
<feature type="compositionally biased region" description="Basic and acidic residues" evidence="7">
    <location>
        <begin position="502"/>
        <end position="518"/>
    </location>
</feature>
<dbReference type="InterPro" id="IPR004358">
    <property type="entry name" value="Sig_transdc_His_kin-like_C"/>
</dbReference>
<dbReference type="InterPro" id="IPR036890">
    <property type="entry name" value="HATPase_C_sf"/>
</dbReference>
<dbReference type="InterPro" id="IPR005467">
    <property type="entry name" value="His_kinase_dom"/>
</dbReference>
<evidence type="ECO:0000256" key="3">
    <source>
        <dbReference type="ARBA" id="ARBA00022553"/>
    </source>
</evidence>
<keyword evidence="4" id="KW-0808">Transferase</keyword>
<dbReference type="Pfam" id="PF00072">
    <property type="entry name" value="Response_reg"/>
    <property type="match status" value="2"/>
</dbReference>
<evidence type="ECO:0000259" key="9">
    <source>
        <dbReference type="PROSITE" id="PS50109"/>
    </source>
</evidence>
<reference evidence="11 12" key="1">
    <citation type="journal article" date="2013" name="Genome Biol.">
        <title>Genome of Acanthamoeba castellanii highlights extensive lateral gene transfer and early evolution of tyrosine kinase signaling.</title>
        <authorList>
            <person name="Clarke M."/>
            <person name="Lohan A.J."/>
            <person name="Liu B."/>
            <person name="Lagkouvardos I."/>
            <person name="Roy S."/>
            <person name="Zafar N."/>
            <person name="Bertelli C."/>
            <person name="Schilde C."/>
            <person name="Kianianmomeni A."/>
            <person name="Burglin T.R."/>
            <person name="Frech C."/>
            <person name="Turcotte B."/>
            <person name="Kopec K.O."/>
            <person name="Synnott J.M."/>
            <person name="Choo C."/>
            <person name="Paponov I."/>
            <person name="Finkler A."/>
            <person name="Soon Heng Tan C."/>
            <person name="Hutchins A.P."/>
            <person name="Weinmeier T."/>
            <person name="Rattei T."/>
            <person name="Chu J.S."/>
            <person name="Gimenez G."/>
            <person name="Irimia M."/>
            <person name="Rigden D.J."/>
            <person name="Fitzpatrick D.A."/>
            <person name="Lorenzo-Morales J."/>
            <person name="Bateman A."/>
            <person name="Chiu C.H."/>
            <person name="Tang P."/>
            <person name="Hegemann P."/>
            <person name="Fromm H."/>
            <person name="Raoult D."/>
            <person name="Greub G."/>
            <person name="Miranda-Saavedra D."/>
            <person name="Chen N."/>
            <person name="Nash P."/>
            <person name="Ginger M.L."/>
            <person name="Horn M."/>
            <person name="Schaap P."/>
            <person name="Caler L."/>
            <person name="Loftus B."/>
        </authorList>
    </citation>
    <scope>NUCLEOTIDE SEQUENCE [LARGE SCALE GENOMIC DNA]</scope>
    <source>
        <strain evidence="11 12">Neff</strain>
    </source>
</reference>
<dbReference type="SUPFAM" id="SSF47384">
    <property type="entry name" value="Homodimeric domain of signal transducing histidine kinase"/>
    <property type="match status" value="1"/>
</dbReference>
<feature type="transmembrane region" description="Helical" evidence="8">
    <location>
        <begin position="125"/>
        <end position="149"/>
    </location>
</feature>
<dbReference type="InterPro" id="IPR003594">
    <property type="entry name" value="HATPase_dom"/>
</dbReference>
<proteinExistence type="predicted"/>
<feature type="transmembrane region" description="Helical" evidence="8">
    <location>
        <begin position="755"/>
        <end position="775"/>
    </location>
</feature>
<dbReference type="RefSeq" id="XP_004336002.1">
    <property type="nucleotide sequence ID" value="XM_004335954.1"/>
</dbReference>
<dbReference type="GO" id="GO:0005886">
    <property type="term" value="C:plasma membrane"/>
    <property type="evidence" value="ECO:0007669"/>
    <property type="project" value="TreeGrafter"/>
</dbReference>
<evidence type="ECO:0000313" key="11">
    <source>
        <dbReference type="EMBL" id="ELR13989.1"/>
    </source>
</evidence>
<feature type="compositionally biased region" description="Basic and acidic residues" evidence="7">
    <location>
        <begin position="1145"/>
        <end position="1182"/>
    </location>
</feature>
<dbReference type="OrthoDB" id="60033at2759"/>
<feature type="modified residue" description="4-aspartylphosphate" evidence="6">
    <location>
        <position position="1294"/>
    </location>
</feature>
<dbReference type="SMART" id="SM00387">
    <property type="entry name" value="HATPase_c"/>
    <property type="match status" value="2"/>
</dbReference>
<evidence type="ECO:0000259" key="10">
    <source>
        <dbReference type="PROSITE" id="PS50110"/>
    </source>
</evidence>
<feature type="domain" description="Response regulatory" evidence="10">
    <location>
        <begin position="1204"/>
        <end position="1374"/>
    </location>
</feature>
<dbReference type="SMART" id="SM00448">
    <property type="entry name" value="REC"/>
    <property type="match status" value="2"/>
</dbReference>
<evidence type="ECO:0000256" key="7">
    <source>
        <dbReference type="SAM" id="MobiDB-lite"/>
    </source>
</evidence>
<protein>
    <recommendedName>
        <fullName evidence="2">histidine kinase</fullName>
        <ecNumber evidence="2">2.7.13.3</ecNumber>
    </recommendedName>
</protein>
<dbReference type="CDD" id="cd17546">
    <property type="entry name" value="REC_hyHK_CKI1_RcsC-like"/>
    <property type="match status" value="2"/>
</dbReference>
<feature type="compositionally biased region" description="Basic and acidic residues" evidence="7">
    <location>
        <begin position="613"/>
        <end position="623"/>
    </location>
</feature>
<dbReference type="CDD" id="cd00082">
    <property type="entry name" value="HisKA"/>
    <property type="match status" value="1"/>
</dbReference>
<dbReference type="Pfam" id="PF02518">
    <property type="entry name" value="HATPase_c"/>
    <property type="match status" value="2"/>
</dbReference>
<feature type="transmembrane region" description="Helical" evidence="8">
    <location>
        <begin position="689"/>
        <end position="707"/>
    </location>
</feature>
<keyword evidence="3 6" id="KW-0597">Phosphoprotein</keyword>
<dbReference type="EC" id="2.7.13.3" evidence="2"/>
<dbReference type="InterPro" id="IPR001789">
    <property type="entry name" value="Sig_transdc_resp-reg_receiver"/>
</dbReference>
<dbReference type="GO" id="GO:0009927">
    <property type="term" value="F:histidine phosphotransfer kinase activity"/>
    <property type="evidence" value="ECO:0007669"/>
    <property type="project" value="TreeGrafter"/>
</dbReference>
<dbReference type="FunFam" id="3.30.565.10:FF:000030">
    <property type="entry name" value="Ethylene receptor 1"/>
    <property type="match status" value="1"/>
</dbReference>
<dbReference type="GeneID" id="14914631"/>
<feature type="modified residue" description="4-aspartylphosphate" evidence="6">
    <location>
        <position position="594"/>
    </location>
</feature>
<dbReference type="InterPro" id="IPR011006">
    <property type="entry name" value="CheY-like_superfamily"/>
</dbReference>
<feature type="region of interest" description="Disordered" evidence="7">
    <location>
        <begin position="613"/>
        <end position="635"/>
    </location>
</feature>
<evidence type="ECO:0000256" key="2">
    <source>
        <dbReference type="ARBA" id="ARBA00012438"/>
    </source>
</evidence>
<evidence type="ECO:0000256" key="6">
    <source>
        <dbReference type="PROSITE-ProRule" id="PRU00169"/>
    </source>
</evidence>
<feature type="transmembrane region" description="Helical" evidence="8">
    <location>
        <begin position="35"/>
        <end position="53"/>
    </location>
</feature>
<dbReference type="InterPro" id="IPR003661">
    <property type="entry name" value="HisK_dim/P_dom"/>
</dbReference>
<dbReference type="InterPro" id="IPR036097">
    <property type="entry name" value="HisK_dim/P_sf"/>
</dbReference>
<dbReference type="SUPFAM" id="SSF52172">
    <property type="entry name" value="CheY-like"/>
    <property type="match status" value="2"/>
</dbReference>
<accession>L8GMD3</accession>
<feature type="region of interest" description="Disordered" evidence="7">
    <location>
        <begin position="358"/>
        <end position="378"/>
    </location>
</feature>
<dbReference type="PROSITE" id="PS50110">
    <property type="entry name" value="RESPONSE_REGULATORY"/>
    <property type="match status" value="2"/>
</dbReference>
<feature type="region of interest" description="Disordered" evidence="7">
    <location>
        <begin position="485"/>
        <end position="529"/>
    </location>
</feature>
<dbReference type="EMBL" id="KB008073">
    <property type="protein sequence ID" value="ELR13989.1"/>
    <property type="molecule type" value="Genomic_DNA"/>
</dbReference>
<feature type="domain" description="Response regulatory" evidence="10">
    <location>
        <begin position="534"/>
        <end position="675"/>
    </location>
</feature>
<dbReference type="Gene3D" id="3.30.565.10">
    <property type="entry name" value="Histidine kinase-like ATPase, C-terminal domain"/>
    <property type="match status" value="2"/>
</dbReference>
<feature type="transmembrane region" description="Helical" evidence="8">
    <location>
        <begin position="65"/>
        <end position="82"/>
    </location>
</feature>